<evidence type="ECO:0000256" key="6">
    <source>
        <dbReference type="ARBA" id="ARBA00022806"/>
    </source>
</evidence>
<dbReference type="Pfam" id="PF16124">
    <property type="entry name" value="RecQ_Zn_bind"/>
    <property type="match status" value="1"/>
</dbReference>
<dbReference type="InterPro" id="IPR014001">
    <property type="entry name" value="Helicase_ATP-bd"/>
</dbReference>
<evidence type="ECO:0000259" key="16">
    <source>
        <dbReference type="PROSITE" id="PS51194"/>
    </source>
</evidence>
<evidence type="ECO:0000256" key="10">
    <source>
        <dbReference type="ARBA" id="ARBA00023242"/>
    </source>
</evidence>
<evidence type="ECO:0000256" key="9">
    <source>
        <dbReference type="ARBA" id="ARBA00023235"/>
    </source>
</evidence>
<dbReference type="Pfam" id="PF00270">
    <property type="entry name" value="DEAD"/>
    <property type="match status" value="1"/>
</dbReference>
<keyword evidence="10 13" id="KW-0539">Nucleus</keyword>
<evidence type="ECO:0000313" key="18">
    <source>
        <dbReference type="WBParaSite" id="sdigi.contig190.g5894.t1"/>
    </source>
</evidence>
<evidence type="ECO:0000256" key="8">
    <source>
        <dbReference type="ARBA" id="ARBA00023125"/>
    </source>
</evidence>
<evidence type="ECO:0000256" key="13">
    <source>
        <dbReference type="RuleBase" id="RU364117"/>
    </source>
</evidence>
<comment type="catalytic activity">
    <reaction evidence="12 13">
        <text>ATP + H2O = ADP + phosphate + H(+)</text>
        <dbReference type="Rhea" id="RHEA:13065"/>
        <dbReference type="ChEBI" id="CHEBI:15377"/>
        <dbReference type="ChEBI" id="CHEBI:15378"/>
        <dbReference type="ChEBI" id="CHEBI:30616"/>
        <dbReference type="ChEBI" id="CHEBI:43474"/>
        <dbReference type="ChEBI" id="CHEBI:456216"/>
    </reaction>
</comment>
<evidence type="ECO:0000256" key="4">
    <source>
        <dbReference type="ARBA" id="ARBA00022741"/>
    </source>
</evidence>
<organism evidence="17 18">
    <name type="scientific">Setaria digitata</name>
    <dbReference type="NCBI Taxonomy" id="48799"/>
    <lineage>
        <taxon>Eukaryota</taxon>
        <taxon>Metazoa</taxon>
        <taxon>Ecdysozoa</taxon>
        <taxon>Nematoda</taxon>
        <taxon>Chromadorea</taxon>
        <taxon>Rhabditida</taxon>
        <taxon>Spirurina</taxon>
        <taxon>Spiruromorpha</taxon>
        <taxon>Filarioidea</taxon>
        <taxon>Setariidae</taxon>
        <taxon>Setaria</taxon>
    </lineage>
</organism>
<comment type="subcellular location">
    <subcellularLocation>
        <location evidence="1 13">Nucleus</location>
    </subcellularLocation>
</comment>
<evidence type="ECO:0000256" key="2">
    <source>
        <dbReference type="ARBA" id="ARBA00005446"/>
    </source>
</evidence>
<dbReference type="Pfam" id="PF00271">
    <property type="entry name" value="Helicase_C"/>
    <property type="match status" value="1"/>
</dbReference>
<dbReference type="PROSITE" id="PS51192">
    <property type="entry name" value="HELICASE_ATP_BIND_1"/>
    <property type="match status" value="1"/>
</dbReference>
<evidence type="ECO:0000313" key="17">
    <source>
        <dbReference type="Proteomes" id="UP000887581"/>
    </source>
</evidence>
<evidence type="ECO:0000256" key="7">
    <source>
        <dbReference type="ARBA" id="ARBA00022840"/>
    </source>
</evidence>
<dbReference type="GO" id="GO:0005694">
    <property type="term" value="C:chromosome"/>
    <property type="evidence" value="ECO:0007669"/>
    <property type="project" value="TreeGrafter"/>
</dbReference>
<dbReference type="GO" id="GO:0003677">
    <property type="term" value="F:DNA binding"/>
    <property type="evidence" value="ECO:0007669"/>
    <property type="project" value="UniProtKB-KW"/>
</dbReference>
<dbReference type="InterPro" id="IPR027417">
    <property type="entry name" value="P-loop_NTPase"/>
</dbReference>
<dbReference type="SUPFAM" id="SSF52540">
    <property type="entry name" value="P-loop containing nucleoside triphosphate hydrolases"/>
    <property type="match status" value="1"/>
</dbReference>
<dbReference type="GO" id="GO:0043138">
    <property type="term" value="F:3'-5' DNA helicase activity"/>
    <property type="evidence" value="ECO:0007669"/>
    <property type="project" value="UniProtKB-EC"/>
</dbReference>
<protein>
    <recommendedName>
        <fullName evidence="13">ATP-dependent DNA helicase</fullName>
        <ecNumber evidence="13">5.6.2.4</ecNumber>
    </recommendedName>
</protein>
<evidence type="ECO:0000256" key="1">
    <source>
        <dbReference type="ARBA" id="ARBA00004123"/>
    </source>
</evidence>
<name>A0A915PJ21_9BILA</name>
<dbReference type="GO" id="GO:0005634">
    <property type="term" value="C:nucleus"/>
    <property type="evidence" value="ECO:0007669"/>
    <property type="project" value="UniProtKB-SubCell"/>
</dbReference>
<dbReference type="GO" id="GO:0046872">
    <property type="term" value="F:metal ion binding"/>
    <property type="evidence" value="ECO:0007669"/>
    <property type="project" value="UniProtKB-KW"/>
</dbReference>
<reference evidence="18" key="1">
    <citation type="submission" date="2022-11" db="UniProtKB">
        <authorList>
            <consortium name="WormBaseParasite"/>
        </authorList>
    </citation>
    <scope>IDENTIFICATION</scope>
</reference>
<keyword evidence="6 13" id="KW-0347">Helicase</keyword>
<keyword evidence="8" id="KW-0238">DNA-binding</keyword>
<dbReference type="PROSITE" id="PS51194">
    <property type="entry name" value="HELICASE_CTER"/>
    <property type="match status" value="1"/>
</dbReference>
<dbReference type="FunFam" id="3.40.50.300:FF:000444">
    <property type="entry name" value="ATP-dependent DNA helicase"/>
    <property type="match status" value="1"/>
</dbReference>
<feature type="compositionally biased region" description="Polar residues" evidence="14">
    <location>
        <begin position="57"/>
        <end position="68"/>
    </location>
</feature>
<sequence length="780" mass="88643">MYDNDNFDSHILETITLDDKDDFKPPEVLQSQSEKWSFLMHPPLRKTKNSIKKSPQKRGTNQPASSGQPHKLPVVVVTEENTLRKNSSVVGAPTSERLNSTEIKEKADYLLSTVFGHKKYKTAIQKQAIYTIAKKKFDVFVSLPTGAGKSLCYQLPALLYHPGVTIVFSPLIALIQDQVLACKARGIKCDSLNSKTGSEDRKRIVEDLRSKRPEMQLLYITPESAATPNIQRMITSLFKRNLLNYFVVDEAHCVTHWGHDFRPDYLKLRNLRQLAPEISWVALTATANRNAQDDIVKQLRLDNVKMFKASTFRDNLYYDVIMKDLIPSAPERHLALFMMKALGYTQKPTPASKSSGKLKLAANIYDKLKLKSSEDLNTSKSGESCAKSFNGSGIVYCRTREECERMATRLTEEGIPAYAYHAGLGNKLRDDIQDKWMRNVVPVIAATISFGMGIDKADVRSVVHWTCSQNLAAYYQESGRAGRDGKRSYCRIYYSRDDRQLLNFLVNQDIFKTKAKKVDQKIISEQVKAIQHGFEKMVEYCEKLQCRHVAFGRYFGDDDLRPCAKSCDYCKNPKACDEMLSRFNAEAWKDIGSSRSRKRRFDDGEDFLYEGGRAGVKEWNVNECGDGTNSEDKEKQCRTETVQREFARRRKATEANLTVNSNTVQKVPTNLLITEPAAKSVANLTADRRETVRMGIYTALLANLYAEQRDADIEKASCNIEYDIYKSSKNNFTYQHKASQKIFEIKKMTKENKKYEIHPGDSGIDVTKAVEFQTASSLIS</sequence>
<dbReference type="Gene3D" id="3.40.50.300">
    <property type="entry name" value="P-loop containing nucleotide triphosphate hydrolases"/>
    <property type="match status" value="2"/>
</dbReference>
<keyword evidence="9" id="KW-0413">Isomerase</keyword>
<keyword evidence="7 13" id="KW-0067">ATP-binding</keyword>
<dbReference type="NCBIfam" id="TIGR00614">
    <property type="entry name" value="recQ_fam"/>
    <property type="match status" value="1"/>
</dbReference>
<feature type="region of interest" description="Disordered" evidence="14">
    <location>
        <begin position="32"/>
        <end position="71"/>
    </location>
</feature>
<dbReference type="CDD" id="cd18794">
    <property type="entry name" value="SF2_C_RecQ"/>
    <property type="match status" value="1"/>
</dbReference>
<dbReference type="InterPro" id="IPR001650">
    <property type="entry name" value="Helicase_C-like"/>
</dbReference>
<keyword evidence="5 13" id="KW-0378">Hydrolase</keyword>
<dbReference type="InterPro" id="IPR032284">
    <property type="entry name" value="RecQ_Zn-bd"/>
</dbReference>
<dbReference type="PANTHER" id="PTHR13710:SF152">
    <property type="entry name" value="ATP-DEPENDENT DNA HELICASE Q5"/>
    <property type="match status" value="1"/>
</dbReference>
<evidence type="ECO:0000259" key="15">
    <source>
        <dbReference type="PROSITE" id="PS51192"/>
    </source>
</evidence>
<keyword evidence="3" id="KW-0479">Metal-binding</keyword>
<dbReference type="GO" id="GO:0009378">
    <property type="term" value="F:four-way junction helicase activity"/>
    <property type="evidence" value="ECO:0007669"/>
    <property type="project" value="TreeGrafter"/>
</dbReference>
<proteinExistence type="inferred from homology"/>
<keyword evidence="4 13" id="KW-0547">Nucleotide-binding</keyword>
<dbReference type="InterPro" id="IPR011545">
    <property type="entry name" value="DEAD/DEAH_box_helicase_dom"/>
</dbReference>
<dbReference type="AlphaFoldDB" id="A0A915PJ21"/>
<dbReference type="SMART" id="SM00487">
    <property type="entry name" value="DEXDc"/>
    <property type="match status" value="1"/>
</dbReference>
<evidence type="ECO:0000256" key="5">
    <source>
        <dbReference type="ARBA" id="ARBA00022801"/>
    </source>
</evidence>
<feature type="compositionally biased region" description="Basic residues" evidence="14">
    <location>
        <begin position="43"/>
        <end position="56"/>
    </location>
</feature>
<feature type="domain" description="Helicase ATP-binding" evidence="15">
    <location>
        <begin position="130"/>
        <end position="305"/>
    </location>
</feature>
<dbReference type="SMART" id="SM00490">
    <property type="entry name" value="HELICc"/>
    <property type="match status" value="1"/>
</dbReference>
<dbReference type="GO" id="GO:0005737">
    <property type="term" value="C:cytoplasm"/>
    <property type="evidence" value="ECO:0007669"/>
    <property type="project" value="TreeGrafter"/>
</dbReference>
<evidence type="ECO:0000256" key="3">
    <source>
        <dbReference type="ARBA" id="ARBA00022723"/>
    </source>
</evidence>
<dbReference type="PANTHER" id="PTHR13710">
    <property type="entry name" value="DNA HELICASE RECQ FAMILY MEMBER"/>
    <property type="match status" value="1"/>
</dbReference>
<evidence type="ECO:0000256" key="14">
    <source>
        <dbReference type="SAM" id="MobiDB-lite"/>
    </source>
</evidence>
<dbReference type="Proteomes" id="UP000887581">
    <property type="component" value="Unplaced"/>
</dbReference>
<evidence type="ECO:0000256" key="11">
    <source>
        <dbReference type="ARBA" id="ARBA00034617"/>
    </source>
</evidence>
<dbReference type="EC" id="5.6.2.4" evidence="13"/>
<feature type="domain" description="Helicase C-terminal" evidence="16">
    <location>
        <begin position="363"/>
        <end position="526"/>
    </location>
</feature>
<comment type="catalytic activity">
    <reaction evidence="11 13">
        <text>Couples ATP hydrolysis with the unwinding of duplex DNA by translocating in the 3'-5' direction.</text>
        <dbReference type="EC" id="5.6.2.4"/>
    </reaction>
</comment>
<evidence type="ECO:0000256" key="12">
    <source>
        <dbReference type="ARBA" id="ARBA00049360"/>
    </source>
</evidence>
<dbReference type="GO" id="GO:0016787">
    <property type="term" value="F:hydrolase activity"/>
    <property type="evidence" value="ECO:0007669"/>
    <property type="project" value="UniProtKB-KW"/>
</dbReference>
<dbReference type="WBParaSite" id="sdigi.contig190.g5894.t1">
    <property type="protein sequence ID" value="sdigi.contig190.g5894.t1"/>
    <property type="gene ID" value="sdigi.contig190.g5894"/>
</dbReference>
<dbReference type="InterPro" id="IPR004589">
    <property type="entry name" value="DNA_helicase_ATP-dep_RecQ"/>
</dbReference>
<dbReference type="GO" id="GO:0005524">
    <property type="term" value="F:ATP binding"/>
    <property type="evidence" value="ECO:0007669"/>
    <property type="project" value="UniProtKB-KW"/>
</dbReference>
<dbReference type="GO" id="GO:0000724">
    <property type="term" value="P:double-strand break repair via homologous recombination"/>
    <property type="evidence" value="ECO:0007669"/>
    <property type="project" value="TreeGrafter"/>
</dbReference>
<accession>A0A915PJ21</accession>
<comment type="similarity">
    <text evidence="2 13">Belongs to the helicase family. RecQ subfamily.</text>
</comment>
<keyword evidence="17" id="KW-1185">Reference proteome</keyword>